<feature type="coiled-coil region" evidence="7">
    <location>
        <begin position="652"/>
        <end position="679"/>
    </location>
</feature>
<dbReference type="InterPro" id="IPR027417">
    <property type="entry name" value="P-loop_NTPase"/>
</dbReference>
<feature type="compositionally biased region" description="Basic residues" evidence="8">
    <location>
        <begin position="336"/>
        <end position="346"/>
    </location>
</feature>
<comment type="similarity">
    <text evidence="1">Belongs to the DnaX/STICHEL family.</text>
</comment>
<dbReference type="SUPFAM" id="SSF52540">
    <property type="entry name" value="P-loop containing nucleoside triphosphate hydrolases"/>
    <property type="match status" value="1"/>
</dbReference>
<feature type="compositionally biased region" description="Polar residues" evidence="8">
    <location>
        <begin position="739"/>
        <end position="748"/>
    </location>
</feature>
<dbReference type="Proteomes" id="UP000324897">
    <property type="component" value="Chromosome 7"/>
</dbReference>
<proteinExistence type="inferred from homology"/>
<dbReference type="InterPro" id="IPR045085">
    <property type="entry name" value="HLD_clamp_pol_III_gamma_tau"/>
</dbReference>
<feature type="domain" description="DNA polymerase III subunit gamma/tau helical lid" evidence="9">
    <location>
        <begin position="522"/>
        <end position="572"/>
    </location>
</feature>
<feature type="compositionally biased region" description="Low complexity" evidence="8">
    <location>
        <begin position="232"/>
        <end position="253"/>
    </location>
</feature>
<evidence type="ECO:0000256" key="7">
    <source>
        <dbReference type="SAM" id="Coils"/>
    </source>
</evidence>
<dbReference type="GO" id="GO:0003887">
    <property type="term" value="F:DNA-directed DNA polymerase activity"/>
    <property type="evidence" value="ECO:0007669"/>
    <property type="project" value="InterPro"/>
</dbReference>
<evidence type="ECO:0000256" key="3">
    <source>
        <dbReference type="ARBA" id="ARBA00022741"/>
    </source>
</evidence>
<keyword evidence="5" id="KW-0067">ATP-binding</keyword>
<dbReference type="Pfam" id="PF13177">
    <property type="entry name" value="DNA_pol3_delta2"/>
    <property type="match status" value="1"/>
</dbReference>
<feature type="region of interest" description="Disordered" evidence="8">
    <location>
        <begin position="225"/>
        <end position="307"/>
    </location>
</feature>
<dbReference type="GO" id="GO:0006261">
    <property type="term" value="P:DNA-templated DNA replication"/>
    <property type="evidence" value="ECO:0007669"/>
    <property type="project" value="TreeGrafter"/>
</dbReference>
<feature type="region of interest" description="Disordered" evidence="8">
    <location>
        <begin position="1"/>
        <end position="161"/>
    </location>
</feature>
<dbReference type="Gramene" id="TVU20503">
    <property type="protein sequence ID" value="TVU20503"/>
    <property type="gene ID" value="EJB05_36714"/>
</dbReference>
<dbReference type="GO" id="GO:0046872">
    <property type="term" value="F:metal ion binding"/>
    <property type="evidence" value="ECO:0007669"/>
    <property type="project" value="UniProtKB-KW"/>
</dbReference>
<name>A0A5J9UA69_9POAL</name>
<feature type="region of interest" description="Disordered" evidence="8">
    <location>
        <begin position="326"/>
        <end position="349"/>
    </location>
</feature>
<dbReference type="GO" id="GO:0005663">
    <property type="term" value="C:DNA replication factor C complex"/>
    <property type="evidence" value="ECO:0007669"/>
    <property type="project" value="TreeGrafter"/>
</dbReference>
<gene>
    <name evidence="11" type="ORF">EJB05_36714</name>
</gene>
<dbReference type="InterPro" id="IPR008921">
    <property type="entry name" value="DNA_pol3_clamp-load_cplx_C"/>
</dbReference>
<dbReference type="GO" id="GO:0003677">
    <property type="term" value="F:DNA binding"/>
    <property type="evidence" value="ECO:0007669"/>
    <property type="project" value="InterPro"/>
</dbReference>
<sequence length="1099" mass="119054">MPAPAAASDLASESPSGGAGDHLRGHAHLTSSIHLRHHHAHAHAHGGSGRRRSPTGSSASASAALMRDLLALQRSRSLRDPSTRRSVDSASNRVAAEPDPPPDAAAGGALKTLLDQLAADNPPQPKPARRPRRRFKRGAGRREPAAPAGTAARAAVSVNSSSQEAVCGNNKYLFGAGTNDGADSLHQHPPVSQEPRNVCGIPWNWSRIHHRGKSILDMAGRSLSCGLSDPKSSSSAQPGAAPPRSEAGATSAGSCGGGGGRANGSHPHHFPVTTARLTSSTSSDSDSLPLLVEGRRRRRRTGGVGGVSSSFSGELGIFSKSSDLDSDLASEARSGQRSHRSRHRSLTQKYEPRTFKDVVGQSLVVQALSNAILKRKIGLVYVFYGPHGTGKTSCARVFAKALNCHSAEHPRPCDSCASCVAHNLGKSRSLLEIGPVGNIDLDSIVDILDNVMLSPAPAQHRVFIIDDCNTLPPDTWSVISKVVERAPRRIVFILISPSLDLPHIIVSRCQKFFFPKLKECDIVNTLQWISTSEGLDVDRDALKLIASRSDGSLRDAEMTLDQLSLLGQRISMSLVQELVGLVSDDKLVDLLDLALSADTVNTVKTLREITETGVEPMALMSQLATIITDILAGTYPFTRGVRRKFFKRPTLSKDDMEKLRQALKTLSEAEKQLRVSNDKMTWLTAALLQLAPDKQYILPSSSTSTSLNQGRHTHADGDIPRNSAAGRSSDIYTGPHGLPTTSELGNQQHRNVNIGVVSSNNMGSNYHGGRMPREHTPDSHLLSMSTTRVNEGSKYSKTDSEMIWQAVLENVQSDSLRNLLAKEGRLISVSLGTAPTVQLIFSSCVNKSKAEKYRGQILRAFESVLSSAIILEIRYESKDDLTAGHAPVISPYPEDDSSNMVLRRSFTKHSSVSSGGENLIRRLQQDSVAQGASSNQTRWMQSDPHILTEGEIIEVGSQMDWRAEPDNGIVTTSKGRHESVWGECLSSQDQEVPQGGNYVNKEHFRQKNIVRGKVSLAHVINQTEASSQQGGWSRHKAISIAEKLEQDNLRLEPRSSLLCWKASSTSRRKLSALKIRARRSRALSRLALCGRCISDRSPR</sequence>
<evidence type="ECO:0000256" key="5">
    <source>
        <dbReference type="ARBA" id="ARBA00022840"/>
    </source>
</evidence>
<dbReference type="Gene3D" id="3.40.50.300">
    <property type="entry name" value="P-loop containing nucleotide triphosphate hydrolases"/>
    <property type="match status" value="1"/>
</dbReference>
<evidence type="ECO:0000256" key="2">
    <source>
        <dbReference type="ARBA" id="ARBA00022723"/>
    </source>
</evidence>
<evidence type="ECO:0000313" key="11">
    <source>
        <dbReference type="EMBL" id="TVU20503.1"/>
    </source>
</evidence>
<reference evidence="11 12" key="1">
    <citation type="journal article" date="2019" name="Sci. Rep.">
        <title>A high-quality genome of Eragrostis curvula grass provides insights into Poaceae evolution and supports new strategies to enhance forage quality.</title>
        <authorList>
            <person name="Carballo J."/>
            <person name="Santos B.A.C.M."/>
            <person name="Zappacosta D."/>
            <person name="Garbus I."/>
            <person name="Selva J.P."/>
            <person name="Gallo C.A."/>
            <person name="Diaz A."/>
            <person name="Albertini E."/>
            <person name="Caccamo M."/>
            <person name="Echenique V."/>
        </authorList>
    </citation>
    <scope>NUCLEOTIDE SEQUENCE [LARGE SCALE GENOMIC DNA]</scope>
    <source>
        <strain evidence="12">cv. Victoria</strain>
        <tissue evidence="11">Leaf</tissue>
    </source>
</reference>
<dbReference type="OrthoDB" id="1906110at2759"/>
<evidence type="ECO:0000256" key="8">
    <source>
        <dbReference type="SAM" id="MobiDB-lite"/>
    </source>
</evidence>
<evidence type="ECO:0000256" key="6">
    <source>
        <dbReference type="ARBA" id="ARBA00023054"/>
    </source>
</evidence>
<keyword evidence="6 7" id="KW-0175">Coiled coil</keyword>
<dbReference type="EMBL" id="RWGY01000029">
    <property type="protein sequence ID" value="TVU20503.1"/>
    <property type="molecule type" value="Genomic_DNA"/>
</dbReference>
<keyword evidence="12" id="KW-1185">Reference proteome</keyword>
<dbReference type="GO" id="GO:0003689">
    <property type="term" value="F:DNA clamp loader activity"/>
    <property type="evidence" value="ECO:0007669"/>
    <property type="project" value="TreeGrafter"/>
</dbReference>
<dbReference type="PANTHER" id="PTHR11669:SF68">
    <property type="entry name" value="OS05G0529600 PROTEIN"/>
    <property type="match status" value="1"/>
</dbReference>
<keyword evidence="4" id="KW-0862">Zinc</keyword>
<dbReference type="Pfam" id="PF23007">
    <property type="entry name" value="DnaA_N-like_STI"/>
    <property type="match status" value="1"/>
</dbReference>
<dbReference type="InterPro" id="IPR012763">
    <property type="entry name" value="DNA_pol_III_sug/sutau_N"/>
</dbReference>
<feature type="compositionally biased region" description="Basic residues" evidence="8">
    <location>
        <begin position="127"/>
        <end position="139"/>
    </location>
</feature>
<dbReference type="GO" id="GO:0006281">
    <property type="term" value="P:DNA repair"/>
    <property type="evidence" value="ECO:0007669"/>
    <property type="project" value="TreeGrafter"/>
</dbReference>
<comment type="caution">
    <text evidence="11">The sequence shown here is derived from an EMBL/GenBank/DDBJ whole genome shotgun (WGS) entry which is preliminary data.</text>
</comment>
<feature type="compositionally biased region" description="Low complexity" evidence="8">
    <location>
        <begin position="145"/>
        <end position="161"/>
    </location>
</feature>
<dbReference type="PANTHER" id="PTHR11669">
    <property type="entry name" value="REPLICATION FACTOR C / DNA POLYMERASE III GAMMA-TAU SUBUNIT"/>
    <property type="match status" value="1"/>
</dbReference>
<feature type="non-terminal residue" evidence="11">
    <location>
        <position position="1"/>
    </location>
</feature>
<dbReference type="CDD" id="cd18137">
    <property type="entry name" value="HLD_clamp_pol_III_gamma_tau"/>
    <property type="match status" value="1"/>
</dbReference>
<dbReference type="Pfam" id="PF22608">
    <property type="entry name" value="DNAX_ATPase_lid"/>
    <property type="match status" value="1"/>
</dbReference>
<dbReference type="InterPro" id="IPR050238">
    <property type="entry name" value="DNA_Rep/Repair_Clamp_Loader"/>
</dbReference>
<dbReference type="AlphaFoldDB" id="A0A5J9UA69"/>
<dbReference type="NCBIfam" id="TIGR02397">
    <property type="entry name" value="dnaX_nterm"/>
    <property type="match status" value="1"/>
</dbReference>
<dbReference type="GO" id="GO:0009360">
    <property type="term" value="C:DNA polymerase III complex"/>
    <property type="evidence" value="ECO:0007669"/>
    <property type="project" value="InterPro"/>
</dbReference>
<protein>
    <submittedName>
        <fullName evidence="11">Uncharacterized protein</fullName>
    </submittedName>
</protein>
<feature type="domain" description="STICHEL DnaA-N-like alpha-beta" evidence="10">
    <location>
        <begin position="794"/>
        <end position="874"/>
    </location>
</feature>
<feature type="compositionally biased region" description="Polar residues" evidence="8">
    <location>
        <begin position="701"/>
        <end position="710"/>
    </location>
</feature>
<dbReference type="GO" id="GO:0005524">
    <property type="term" value="F:ATP binding"/>
    <property type="evidence" value="ECO:0007669"/>
    <property type="project" value="UniProtKB-KW"/>
</dbReference>
<dbReference type="FunFam" id="1.10.8.60:FF:000013">
    <property type="entry name" value="DNA polymerase III subunit gamma/tau"/>
    <property type="match status" value="1"/>
</dbReference>
<evidence type="ECO:0000259" key="9">
    <source>
        <dbReference type="Pfam" id="PF22608"/>
    </source>
</evidence>
<keyword evidence="3" id="KW-0547">Nucleotide-binding</keyword>
<feature type="compositionally biased region" description="Low complexity" evidence="8">
    <location>
        <begin position="54"/>
        <end position="72"/>
    </location>
</feature>
<dbReference type="SUPFAM" id="SSF48019">
    <property type="entry name" value="post-AAA+ oligomerization domain-like"/>
    <property type="match status" value="1"/>
</dbReference>
<organism evidence="11 12">
    <name type="scientific">Eragrostis curvula</name>
    <name type="common">weeping love grass</name>
    <dbReference type="NCBI Taxonomy" id="38414"/>
    <lineage>
        <taxon>Eukaryota</taxon>
        <taxon>Viridiplantae</taxon>
        <taxon>Streptophyta</taxon>
        <taxon>Embryophyta</taxon>
        <taxon>Tracheophyta</taxon>
        <taxon>Spermatophyta</taxon>
        <taxon>Magnoliopsida</taxon>
        <taxon>Liliopsida</taxon>
        <taxon>Poales</taxon>
        <taxon>Poaceae</taxon>
        <taxon>PACMAD clade</taxon>
        <taxon>Chloridoideae</taxon>
        <taxon>Eragrostideae</taxon>
        <taxon>Eragrostidinae</taxon>
        <taxon>Eragrostis</taxon>
    </lineage>
</organism>
<evidence type="ECO:0000259" key="10">
    <source>
        <dbReference type="Pfam" id="PF23007"/>
    </source>
</evidence>
<keyword evidence="2" id="KW-0479">Metal-binding</keyword>
<dbReference type="Gene3D" id="1.10.8.60">
    <property type="match status" value="1"/>
</dbReference>
<feature type="compositionally biased region" description="Low complexity" evidence="8">
    <location>
        <begin position="277"/>
        <end position="288"/>
    </location>
</feature>
<evidence type="ECO:0000256" key="4">
    <source>
        <dbReference type="ARBA" id="ARBA00022833"/>
    </source>
</evidence>
<evidence type="ECO:0000313" key="12">
    <source>
        <dbReference type="Proteomes" id="UP000324897"/>
    </source>
</evidence>
<accession>A0A5J9UA69</accession>
<evidence type="ECO:0000256" key="1">
    <source>
        <dbReference type="ARBA" id="ARBA00006360"/>
    </source>
</evidence>
<feature type="region of interest" description="Disordered" evidence="8">
    <location>
        <begin position="701"/>
        <end position="748"/>
    </location>
</feature>
<dbReference type="InterPro" id="IPR054506">
    <property type="entry name" value="DnaA_N-like_STI"/>
</dbReference>
<feature type="compositionally biased region" description="Basic residues" evidence="8">
    <location>
        <begin position="34"/>
        <end position="53"/>
    </location>
</feature>
<feature type="compositionally biased region" description="Basic and acidic residues" evidence="8">
    <location>
        <begin position="77"/>
        <end position="87"/>
    </location>
</feature>